<name>A0A7R8UW28_HERIL</name>
<dbReference type="GO" id="GO:0061708">
    <property type="term" value="F:tRNA-5-taurinomethyluridine 2-sulfurtransferase"/>
    <property type="evidence" value="ECO:0007669"/>
    <property type="project" value="UniProtKB-EC"/>
</dbReference>
<dbReference type="Gene3D" id="3.40.50.620">
    <property type="entry name" value="HUPs"/>
    <property type="match status" value="1"/>
</dbReference>
<keyword evidence="6" id="KW-0808">Transferase</keyword>
<comment type="catalytic activity">
    <reaction evidence="12">
        <text>5-taurinomethyluridine(34) in tRNA + S-sulfanyl-L-cysteinyl-[protein] + AH2 + ATP = 5-taurinomethyl-2-thiouridine(34) in tRNA + L-cysteinyl-[protein] + A + AMP + diphosphate + H(+)</text>
        <dbReference type="Rhea" id="RHEA:47040"/>
        <dbReference type="Rhea" id="RHEA-COMP:10131"/>
        <dbReference type="Rhea" id="RHEA-COMP:11726"/>
        <dbReference type="Rhea" id="RHEA-COMP:11732"/>
        <dbReference type="Rhea" id="RHEA-COMP:11733"/>
        <dbReference type="ChEBI" id="CHEBI:13193"/>
        <dbReference type="ChEBI" id="CHEBI:15378"/>
        <dbReference type="ChEBI" id="CHEBI:17499"/>
        <dbReference type="ChEBI" id="CHEBI:29950"/>
        <dbReference type="ChEBI" id="CHEBI:30616"/>
        <dbReference type="ChEBI" id="CHEBI:33019"/>
        <dbReference type="ChEBI" id="CHEBI:61963"/>
        <dbReference type="ChEBI" id="CHEBI:87171"/>
        <dbReference type="ChEBI" id="CHEBI:87172"/>
        <dbReference type="ChEBI" id="CHEBI:456215"/>
        <dbReference type="EC" id="2.8.1.14"/>
    </reaction>
</comment>
<feature type="domain" description="tRNA-specific 2-thiouridylase MnmA-like C-terminal" evidence="13">
    <location>
        <begin position="296"/>
        <end position="366"/>
    </location>
</feature>
<evidence type="ECO:0000313" key="16">
    <source>
        <dbReference type="Proteomes" id="UP000594454"/>
    </source>
</evidence>
<evidence type="ECO:0000259" key="13">
    <source>
        <dbReference type="Pfam" id="PF20258"/>
    </source>
</evidence>
<dbReference type="Proteomes" id="UP000594454">
    <property type="component" value="Chromosome 4"/>
</dbReference>
<evidence type="ECO:0000256" key="7">
    <source>
        <dbReference type="ARBA" id="ARBA00022694"/>
    </source>
</evidence>
<dbReference type="NCBIfam" id="NF001138">
    <property type="entry name" value="PRK00143.1"/>
    <property type="match status" value="1"/>
</dbReference>
<dbReference type="InParanoid" id="A0A7R8UW28"/>
<evidence type="ECO:0000256" key="3">
    <source>
        <dbReference type="ARBA" id="ARBA00006191"/>
    </source>
</evidence>
<evidence type="ECO:0000256" key="10">
    <source>
        <dbReference type="ARBA" id="ARBA00022884"/>
    </source>
</evidence>
<organism evidence="15 16">
    <name type="scientific">Hermetia illucens</name>
    <name type="common">Black soldier fly</name>
    <dbReference type="NCBI Taxonomy" id="343691"/>
    <lineage>
        <taxon>Eukaryota</taxon>
        <taxon>Metazoa</taxon>
        <taxon>Ecdysozoa</taxon>
        <taxon>Arthropoda</taxon>
        <taxon>Hexapoda</taxon>
        <taxon>Insecta</taxon>
        <taxon>Pterygota</taxon>
        <taxon>Neoptera</taxon>
        <taxon>Endopterygota</taxon>
        <taxon>Diptera</taxon>
        <taxon>Brachycera</taxon>
        <taxon>Stratiomyomorpha</taxon>
        <taxon>Stratiomyidae</taxon>
        <taxon>Hermetiinae</taxon>
        <taxon>Hermetia</taxon>
    </lineage>
</organism>
<dbReference type="FunFam" id="3.40.50.620:FF:000104">
    <property type="entry name" value="Mitochondrial tRNA-specific 2-thiouridylase 1"/>
    <property type="match status" value="1"/>
</dbReference>
<keyword evidence="16" id="KW-1185">Reference proteome</keyword>
<comment type="function">
    <text evidence="1">Catalyzes the 2-thiolation of uridine at the wobble position (U34) of mitochondrial tRNA(Lys), tRNA(Glu) and tRNA(Gln). Required for the formation of 5-taurinomethyl-2-thiouridine (tm5s2U) of mitochondrial tRNA(Lys), tRNA(Glu), and tRNA(Gln) at the wobble position. ATP is required to activate the C2 atom of the wobble base.</text>
</comment>
<evidence type="ECO:0000256" key="5">
    <source>
        <dbReference type="ARBA" id="ARBA00022555"/>
    </source>
</evidence>
<evidence type="ECO:0000256" key="4">
    <source>
        <dbReference type="ARBA" id="ARBA00011953"/>
    </source>
</evidence>
<evidence type="ECO:0000256" key="9">
    <source>
        <dbReference type="ARBA" id="ARBA00022840"/>
    </source>
</evidence>
<proteinExistence type="inferred from homology"/>
<dbReference type="Pfam" id="PF20259">
    <property type="entry name" value="tRNA_Me_trans_M"/>
    <property type="match status" value="1"/>
</dbReference>
<dbReference type="InterPro" id="IPR014729">
    <property type="entry name" value="Rossmann-like_a/b/a_fold"/>
</dbReference>
<dbReference type="Pfam" id="PF03054">
    <property type="entry name" value="tRNA_Me_trans"/>
    <property type="match status" value="1"/>
</dbReference>
<dbReference type="SUPFAM" id="SSF52402">
    <property type="entry name" value="Adenine nucleotide alpha hydrolases-like"/>
    <property type="match status" value="1"/>
</dbReference>
<feature type="domain" description="tRNA-specific 2-thiouridylase MnmA-like central" evidence="14">
    <location>
        <begin position="214"/>
        <end position="276"/>
    </location>
</feature>
<evidence type="ECO:0000256" key="11">
    <source>
        <dbReference type="ARBA" id="ARBA00023157"/>
    </source>
</evidence>
<dbReference type="NCBIfam" id="TIGR00420">
    <property type="entry name" value="trmU"/>
    <property type="match status" value="1"/>
</dbReference>
<keyword evidence="7" id="KW-0819">tRNA processing</keyword>
<dbReference type="InterPro" id="IPR046884">
    <property type="entry name" value="MnmA-like_central"/>
</dbReference>
<dbReference type="FunFam" id="2.30.30.280:FF:000001">
    <property type="entry name" value="tRNA-specific 2-thiouridylase MnmA"/>
    <property type="match status" value="1"/>
</dbReference>
<reference evidence="15 16" key="1">
    <citation type="submission" date="2020-11" db="EMBL/GenBank/DDBJ databases">
        <authorList>
            <person name="Wallbank WR R."/>
            <person name="Pardo Diaz C."/>
            <person name="Kozak K."/>
            <person name="Martin S."/>
            <person name="Jiggins C."/>
            <person name="Moest M."/>
            <person name="Warren A I."/>
            <person name="Generalovic N T."/>
            <person name="Byers J.R.P. K."/>
            <person name="Montejo-Kovacevich G."/>
            <person name="Yen C E."/>
        </authorList>
    </citation>
    <scope>NUCLEOTIDE SEQUENCE [LARGE SCALE GENOMIC DNA]</scope>
</reference>
<dbReference type="InterPro" id="IPR004506">
    <property type="entry name" value="MnmA-like"/>
</dbReference>
<protein>
    <recommendedName>
        <fullName evidence="4">tRNA-5-taurinomethyluridine 2-sulfurtransferase</fullName>
        <ecNumber evidence="4">2.8.1.14</ecNumber>
    </recommendedName>
</protein>
<dbReference type="InterPro" id="IPR023382">
    <property type="entry name" value="MnmA-like_central_sf"/>
</dbReference>
<dbReference type="GO" id="GO:0000049">
    <property type="term" value="F:tRNA binding"/>
    <property type="evidence" value="ECO:0007669"/>
    <property type="project" value="UniProtKB-KW"/>
</dbReference>
<dbReference type="GO" id="GO:0005524">
    <property type="term" value="F:ATP binding"/>
    <property type="evidence" value="ECO:0007669"/>
    <property type="project" value="UniProtKB-KW"/>
</dbReference>
<dbReference type="InterPro" id="IPR046885">
    <property type="entry name" value="MnmA-like_C"/>
</dbReference>
<dbReference type="PANTHER" id="PTHR11933:SF5">
    <property type="entry name" value="MITOCHONDRIAL TRNA-SPECIFIC 2-THIOURIDYLASE 1"/>
    <property type="match status" value="1"/>
</dbReference>
<evidence type="ECO:0000256" key="12">
    <source>
        <dbReference type="ARBA" id="ARBA00049564"/>
    </source>
</evidence>
<comment type="subcellular location">
    <subcellularLocation>
        <location evidence="2">Mitochondrion</location>
    </subcellularLocation>
</comment>
<dbReference type="EC" id="2.8.1.14" evidence="4"/>
<dbReference type="Gene3D" id="2.30.30.280">
    <property type="entry name" value="Adenine nucleotide alpha hydrolases-like domains"/>
    <property type="match status" value="1"/>
</dbReference>
<gene>
    <name evidence="15" type="ORF">HERILL_LOCUS10306</name>
</gene>
<accession>A0A7R8UW28</accession>
<sequence>MAFRKVLLAVSGGIDSAVAGHLLKSKGYEVIGAFMKNWDDFDELGACSGEHDWHDAQIVCRKLGIPLIQVNFVKHYWNKVFGEFLSDYENGLTPNPDILCNRYIKFDEFFNYAMNTLKVDAIATGHYARTSFGPYLENYTDQREVRLLQAFDKFKDQTFFLSQVRQNALRRTMFPIGTFLKREVKEFAQAIGLDNVANKPESTGICFIGDRNFQSFINEYIAPRLGNFVDIDTGQVVGNHNGIHCWTIGQRCRISGCLKPYYVARKDVSSNVIYVASGTDHPSLHTQDVFTGTPFWIRETAFGSVHSLTCKFRFQHTKPLVDCTIYQSNDEQVGLYVKLHEPLRAITPGQYAVFYLDEECLGAARITQPLNFENRYIEIR</sequence>
<evidence type="ECO:0000256" key="1">
    <source>
        <dbReference type="ARBA" id="ARBA00003986"/>
    </source>
</evidence>
<dbReference type="AlphaFoldDB" id="A0A7R8UW28"/>
<evidence type="ECO:0000256" key="6">
    <source>
        <dbReference type="ARBA" id="ARBA00022679"/>
    </source>
</evidence>
<evidence type="ECO:0000259" key="14">
    <source>
        <dbReference type="Pfam" id="PF20259"/>
    </source>
</evidence>
<keyword evidence="5" id="KW-0820">tRNA-binding</keyword>
<dbReference type="GO" id="GO:0002143">
    <property type="term" value="P:tRNA wobble position uridine thiolation"/>
    <property type="evidence" value="ECO:0007669"/>
    <property type="project" value="TreeGrafter"/>
</dbReference>
<dbReference type="Pfam" id="PF20258">
    <property type="entry name" value="tRNA_Me_trans_C"/>
    <property type="match status" value="1"/>
</dbReference>
<dbReference type="FunCoup" id="A0A7R8UW28">
    <property type="interactions" value="1549"/>
</dbReference>
<keyword evidence="8" id="KW-0547">Nucleotide-binding</keyword>
<evidence type="ECO:0000256" key="8">
    <source>
        <dbReference type="ARBA" id="ARBA00022741"/>
    </source>
</evidence>
<keyword evidence="10" id="KW-0694">RNA-binding</keyword>
<dbReference type="CDD" id="cd01998">
    <property type="entry name" value="MnmA_TRMU-like"/>
    <property type="match status" value="1"/>
</dbReference>
<dbReference type="GO" id="GO:0005739">
    <property type="term" value="C:mitochondrion"/>
    <property type="evidence" value="ECO:0007669"/>
    <property type="project" value="UniProtKB-SubCell"/>
</dbReference>
<dbReference type="HAMAP" id="MF_00144">
    <property type="entry name" value="tRNA_thiouridyl_MnmA"/>
    <property type="match status" value="1"/>
</dbReference>
<keyword evidence="11" id="KW-1015">Disulfide bond</keyword>
<evidence type="ECO:0000313" key="15">
    <source>
        <dbReference type="EMBL" id="CAD7087611.1"/>
    </source>
</evidence>
<dbReference type="PANTHER" id="PTHR11933">
    <property type="entry name" value="TRNA 5-METHYLAMINOMETHYL-2-THIOURIDYLATE -METHYLTRANSFERASE"/>
    <property type="match status" value="1"/>
</dbReference>
<comment type="similarity">
    <text evidence="3">Belongs to the MnmA/TRMU family.</text>
</comment>
<evidence type="ECO:0000256" key="2">
    <source>
        <dbReference type="ARBA" id="ARBA00004173"/>
    </source>
</evidence>
<dbReference type="Gene3D" id="2.40.30.10">
    <property type="entry name" value="Translation factors"/>
    <property type="match status" value="1"/>
</dbReference>
<dbReference type="OrthoDB" id="3685at2759"/>
<dbReference type="EMBL" id="LR899012">
    <property type="protein sequence ID" value="CAD7087611.1"/>
    <property type="molecule type" value="Genomic_DNA"/>
</dbReference>
<keyword evidence="9" id="KW-0067">ATP-binding</keyword>